<accession>A0A9J5WJB9</accession>
<dbReference type="AlphaFoldDB" id="A0A9J5WJB9"/>
<keyword evidence="2" id="KW-1185">Reference proteome</keyword>
<reference evidence="1 2" key="1">
    <citation type="submission" date="2020-09" db="EMBL/GenBank/DDBJ databases">
        <title>De no assembly of potato wild relative species, Solanum commersonii.</title>
        <authorList>
            <person name="Cho K."/>
        </authorList>
    </citation>
    <scope>NUCLEOTIDE SEQUENCE [LARGE SCALE GENOMIC DNA]</scope>
    <source>
        <strain evidence="1">LZ3.2</strain>
        <tissue evidence="1">Leaf</tissue>
    </source>
</reference>
<comment type="caution">
    <text evidence="1">The sequence shown here is derived from an EMBL/GenBank/DDBJ whole genome shotgun (WGS) entry which is preliminary data.</text>
</comment>
<organism evidence="1 2">
    <name type="scientific">Solanum commersonii</name>
    <name type="common">Commerson's wild potato</name>
    <name type="synonym">Commerson's nightshade</name>
    <dbReference type="NCBI Taxonomy" id="4109"/>
    <lineage>
        <taxon>Eukaryota</taxon>
        <taxon>Viridiplantae</taxon>
        <taxon>Streptophyta</taxon>
        <taxon>Embryophyta</taxon>
        <taxon>Tracheophyta</taxon>
        <taxon>Spermatophyta</taxon>
        <taxon>Magnoliopsida</taxon>
        <taxon>eudicotyledons</taxon>
        <taxon>Gunneridae</taxon>
        <taxon>Pentapetalae</taxon>
        <taxon>asterids</taxon>
        <taxon>lamiids</taxon>
        <taxon>Solanales</taxon>
        <taxon>Solanaceae</taxon>
        <taxon>Solanoideae</taxon>
        <taxon>Solaneae</taxon>
        <taxon>Solanum</taxon>
    </lineage>
</organism>
<dbReference type="Proteomes" id="UP000824120">
    <property type="component" value="Chromosome 11"/>
</dbReference>
<protein>
    <submittedName>
        <fullName evidence="1">Uncharacterized protein</fullName>
    </submittedName>
</protein>
<gene>
    <name evidence="1" type="ORF">H5410_055651</name>
</gene>
<name>A0A9J5WJB9_SOLCO</name>
<evidence type="ECO:0000313" key="1">
    <source>
        <dbReference type="EMBL" id="KAG5575517.1"/>
    </source>
</evidence>
<proteinExistence type="predicted"/>
<evidence type="ECO:0000313" key="2">
    <source>
        <dbReference type="Proteomes" id="UP000824120"/>
    </source>
</evidence>
<sequence>MRAIPTLNMRSLWKRRSQINRGKHISFKGLVHQVEKNSLIMVRMKSSNINVVLINLEFITTLCNGSYVPGLGQLKWNIDGWDIDKLIHVIYEEMTNYIVSNISPVISFGEQDKPWWCVPQMGSFMLNQPEIYNEKEKDKEEKFEKIWLKALSFKIDFFL</sequence>
<dbReference type="EMBL" id="JACXVP010000011">
    <property type="protein sequence ID" value="KAG5575517.1"/>
    <property type="molecule type" value="Genomic_DNA"/>
</dbReference>